<evidence type="ECO:0000313" key="3">
    <source>
        <dbReference type="Proteomes" id="UP000265903"/>
    </source>
</evidence>
<dbReference type="OrthoDB" id="101884at2"/>
<proteinExistence type="predicted"/>
<evidence type="ECO:0008006" key="4">
    <source>
        <dbReference type="Google" id="ProtNLM"/>
    </source>
</evidence>
<comment type="caution">
    <text evidence="2">The sequence shown here is derived from an EMBL/GenBank/DDBJ whole genome shotgun (WGS) entry which is preliminary data.</text>
</comment>
<organism evidence="2 3">
    <name type="scientific">Marinobacter litoralis</name>
    <dbReference type="NCBI Taxonomy" id="187981"/>
    <lineage>
        <taxon>Bacteria</taxon>
        <taxon>Pseudomonadati</taxon>
        <taxon>Pseudomonadota</taxon>
        <taxon>Gammaproteobacteria</taxon>
        <taxon>Pseudomonadales</taxon>
        <taxon>Marinobacteraceae</taxon>
        <taxon>Marinobacter</taxon>
    </lineage>
</organism>
<feature type="chain" id="PRO_5018204598" description="Capsule assembly protein Wzi" evidence="1">
    <location>
        <begin position="25"/>
        <end position="493"/>
    </location>
</feature>
<dbReference type="AlphaFoldDB" id="A0A3M2RFK8"/>
<name>A0A3M2RFK8_9GAMM</name>
<keyword evidence="1" id="KW-0732">Signal</keyword>
<reference evidence="2 3" key="1">
    <citation type="submission" date="2018-08" db="EMBL/GenBank/DDBJ databases">
        <title>Whole Genome Sequence of the Moderate Halophilic Marine Bacterium Marinobacter litoralis Sw-45.</title>
        <authorList>
            <person name="Musa H."/>
        </authorList>
    </citation>
    <scope>NUCLEOTIDE SEQUENCE [LARGE SCALE GENOMIC DNA]</scope>
    <source>
        <strain evidence="2 3">Sw-45</strain>
    </source>
</reference>
<dbReference type="InterPro" id="IPR038636">
    <property type="entry name" value="Wzi_sf"/>
</dbReference>
<gene>
    <name evidence="2" type="ORF">DOQ08_01264</name>
</gene>
<protein>
    <recommendedName>
        <fullName evidence="4">Capsule assembly protein Wzi</fullName>
    </recommendedName>
</protein>
<dbReference type="RefSeq" id="WP_114334068.1">
    <property type="nucleotide sequence ID" value="NZ_QMDL01000002.1"/>
</dbReference>
<dbReference type="Pfam" id="PF14052">
    <property type="entry name" value="Caps_assemb_Wzi"/>
    <property type="match status" value="1"/>
</dbReference>
<feature type="signal peptide" evidence="1">
    <location>
        <begin position="1"/>
        <end position="24"/>
    </location>
</feature>
<evidence type="ECO:0000313" key="2">
    <source>
        <dbReference type="EMBL" id="RMJ03944.1"/>
    </source>
</evidence>
<keyword evidence="3" id="KW-1185">Reference proteome</keyword>
<evidence type="ECO:0000256" key="1">
    <source>
        <dbReference type="SAM" id="SignalP"/>
    </source>
</evidence>
<dbReference type="Gene3D" id="2.40.160.130">
    <property type="entry name" value="Capsule assembly protein Wzi"/>
    <property type="match status" value="1"/>
</dbReference>
<dbReference type="InterPro" id="IPR026950">
    <property type="entry name" value="Caps_assemb_Wzi"/>
</dbReference>
<accession>A0A3M2RFK8</accession>
<dbReference type="EMBL" id="QMDL01000002">
    <property type="protein sequence ID" value="RMJ03944.1"/>
    <property type="molecule type" value="Genomic_DNA"/>
</dbReference>
<dbReference type="Proteomes" id="UP000265903">
    <property type="component" value="Unassembled WGS sequence"/>
</dbReference>
<sequence length="493" mass="54167">MAGFIHSRAIFTAIALLSSPIVAAAPWLEPGDARARHSLQKLSDRGHYQRGVTTWPVMWADVDSGIGNSIANDASSIGAQAAYLSFEQKQLGSEGARFEVRLAGRTETSSVQGFSNQPRDKGELSVNLQWQGDYLAIGLKPVAVANASDDETFRADGSYLAATLGNWVVGAGAIERWWGPGWQSAMVLSTNARPIPAVWMNRKNTSAPESKWLNWIGPWNFTVLAGEMEDERVVPNVRLVEMRFNVRPLPGLDLGFTRAIMFGGDGFPGGFSTFRDAFVGNDNSYDGSDPGNQLGAIDIRYGFPVGEQSMSVYMEMLGEDEAGYLPSRKSWLLGVDWTSQLLDEDQQWFFEYTNTMADDLVGDAIPNYAYSHGRYRTGYQYLGRNMGSSFDGDSETLTLGFFHFLSGGSNVSLSLTHADLNGDDGNRVNQPDHDIFYFAPDGAQKVAILKAGYGTEVLKGWLDLNLQATDKKIKLIGGEQDQWAASASWTYRF</sequence>